<protein>
    <submittedName>
        <fullName evidence="2">Uncharacterized protein</fullName>
    </submittedName>
</protein>
<proteinExistence type="predicted"/>
<dbReference type="RefSeq" id="WP_184294047.1">
    <property type="nucleotide sequence ID" value="NZ_JACHXO010000001.1"/>
</dbReference>
<keyword evidence="3" id="KW-1185">Reference proteome</keyword>
<reference evidence="2 3" key="1">
    <citation type="submission" date="2020-08" db="EMBL/GenBank/DDBJ databases">
        <title>Genomic Encyclopedia of Type Strains, Phase III (KMG-III): the genomes of soil and plant-associated and newly described type strains.</title>
        <authorList>
            <person name="Whitman W."/>
        </authorList>
    </citation>
    <scope>NUCLEOTIDE SEQUENCE [LARGE SCALE GENOMIC DNA]</scope>
    <source>
        <strain evidence="2 3">CECT 7247</strain>
    </source>
</reference>
<feature type="region of interest" description="Disordered" evidence="1">
    <location>
        <begin position="204"/>
        <end position="300"/>
    </location>
</feature>
<accession>A0ABR6GM18</accession>
<feature type="compositionally biased region" description="Low complexity" evidence="1">
    <location>
        <begin position="259"/>
        <end position="268"/>
    </location>
</feature>
<gene>
    <name evidence="2" type="ORF">FHS28_000513</name>
</gene>
<sequence>MSAVVALAPGHYTDIYGNTYDETWKVDTVPPDTGGTGVIATTKCPANSSSCLTGTNYVSVGLRQIPASACSEKAGKSESRNFTVGHSRTSGSERESAWDAAVLKRGADLHNATVCDGTCEGVATFDQSSNAWQSTAPDSNGLYRLSIDLTVTYTGATCTPAQKTPAMDPAAPSPGCDGYVGQINGKTVCVGKVGTSDPIYTAPNPILAGNPAAGSNGSASTGTRTNGTGGAAGGPPSSVDGSIRGGTGSATNGSGGTGSSPSSSSNGPQQEVKVCGTPGNAPCKIDESGTPDGKGAFSSADGLLESASKAREAGMREAGDRKDLPWSPSGILLPAAGCEVQKTETRLGTMPLDLCSSPIAQLWRQLLGWLLYMLTLLYCWRVAGGSIGGGK</sequence>
<feature type="compositionally biased region" description="Low complexity" evidence="1">
    <location>
        <begin position="208"/>
        <end position="226"/>
    </location>
</feature>
<name>A0ABR6GM18_9BURK</name>
<evidence type="ECO:0000313" key="2">
    <source>
        <dbReference type="EMBL" id="MBB3193148.1"/>
    </source>
</evidence>
<feature type="compositionally biased region" description="Gly residues" evidence="1">
    <location>
        <begin position="243"/>
        <end position="258"/>
    </location>
</feature>
<dbReference type="Proteomes" id="UP000574369">
    <property type="component" value="Unassembled WGS sequence"/>
</dbReference>
<evidence type="ECO:0000256" key="1">
    <source>
        <dbReference type="SAM" id="MobiDB-lite"/>
    </source>
</evidence>
<comment type="caution">
    <text evidence="2">The sequence shown here is derived from an EMBL/GenBank/DDBJ whole genome shotgun (WGS) entry which is preliminary data.</text>
</comment>
<dbReference type="EMBL" id="JACHXO010000001">
    <property type="protein sequence ID" value="MBB3193148.1"/>
    <property type="molecule type" value="Genomic_DNA"/>
</dbReference>
<evidence type="ECO:0000313" key="3">
    <source>
        <dbReference type="Proteomes" id="UP000574369"/>
    </source>
</evidence>
<organism evidence="2 3">
    <name type="scientific">Roseateles terrae</name>
    <dbReference type="NCBI Taxonomy" id="431060"/>
    <lineage>
        <taxon>Bacteria</taxon>
        <taxon>Pseudomonadati</taxon>
        <taxon>Pseudomonadota</taxon>
        <taxon>Betaproteobacteria</taxon>
        <taxon>Burkholderiales</taxon>
        <taxon>Sphaerotilaceae</taxon>
        <taxon>Roseateles</taxon>
    </lineage>
</organism>